<name>A0A1Z5KMV5_FISSO</name>
<keyword evidence="2" id="KW-1185">Reference proteome</keyword>
<dbReference type="Proteomes" id="UP000198406">
    <property type="component" value="Unassembled WGS sequence"/>
</dbReference>
<proteinExistence type="predicted"/>
<sequence length="334" mass="38464">MNALERIPEEQISPRQRALLPERLALYRLIREQVTRLDEIEWHAYGTFAIWLDNHTIIRVSRNASHDEKYPCFLLYSPCLECVVLGEHEADILETVTFLWSLRGSRSIHLALFEDNTFDFSSLQPKQARAHLECPYGDFFGKGAWNAQQSIVLASRPHPLQLHFATEAFDDVGFAFDDGGTAFVRELENRQSSFGSLGLRSFQIKCPFSRNSFERLLNLELFEKLEIGVLCRKLAKLPFTAKSKTLVYQVSSKTMKPSDFDALDIKLKSLEQTFYLYDEDWAELPMAFLDRTVPLGNLEQLTLRIVNRQRLPFQFSKVVDVARALCRAIHANPT</sequence>
<reference evidence="1 2" key="1">
    <citation type="journal article" date="2015" name="Plant Cell">
        <title>Oil accumulation by the oleaginous diatom Fistulifera solaris as revealed by the genome and transcriptome.</title>
        <authorList>
            <person name="Tanaka T."/>
            <person name="Maeda Y."/>
            <person name="Veluchamy A."/>
            <person name="Tanaka M."/>
            <person name="Abida H."/>
            <person name="Marechal E."/>
            <person name="Bowler C."/>
            <person name="Muto M."/>
            <person name="Sunaga Y."/>
            <person name="Tanaka M."/>
            <person name="Yoshino T."/>
            <person name="Taniguchi T."/>
            <person name="Fukuda Y."/>
            <person name="Nemoto M."/>
            <person name="Matsumoto M."/>
            <person name="Wong P.S."/>
            <person name="Aburatani S."/>
            <person name="Fujibuchi W."/>
        </authorList>
    </citation>
    <scope>NUCLEOTIDE SEQUENCE [LARGE SCALE GENOMIC DNA]</scope>
    <source>
        <strain evidence="1 2">JPCC DA0580</strain>
    </source>
</reference>
<dbReference type="AlphaFoldDB" id="A0A1Z5KMV5"/>
<organism evidence="1 2">
    <name type="scientific">Fistulifera solaris</name>
    <name type="common">Oleaginous diatom</name>
    <dbReference type="NCBI Taxonomy" id="1519565"/>
    <lineage>
        <taxon>Eukaryota</taxon>
        <taxon>Sar</taxon>
        <taxon>Stramenopiles</taxon>
        <taxon>Ochrophyta</taxon>
        <taxon>Bacillariophyta</taxon>
        <taxon>Bacillariophyceae</taxon>
        <taxon>Bacillariophycidae</taxon>
        <taxon>Naviculales</taxon>
        <taxon>Naviculaceae</taxon>
        <taxon>Fistulifera</taxon>
    </lineage>
</organism>
<protein>
    <submittedName>
        <fullName evidence="1">Uncharacterized protein</fullName>
    </submittedName>
</protein>
<evidence type="ECO:0000313" key="2">
    <source>
        <dbReference type="Proteomes" id="UP000198406"/>
    </source>
</evidence>
<dbReference type="InParanoid" id="A0A1Z5KMV5"/>
<gene>
    <name evidence="1" type="ORF">FisN_13Hh295</name>
</gene>
<evidence type="ECO:0000313" key="1">
    <source>
        <dbReference type="EMBL" id="GAX27616.1"/>
    </source>
</evidence>
<accession>A0A1Z5KMV5</accession>
<comment type="caution">
    <text evidence="1">The sequence shown here is derived from an EMBL/GenBank/DDBJ whole genome shotgun (WGS) entry which is preliminary data.</text>
</comment>
<dbReference type="EMBL" id="BDSP01000259">
    <property type="protein sequence ID" value="GAX27616.1"/>
    <property type="molecule type" value="Genomic_DNA"/>
</dbReference>